<name>A0A6B8MF55_9HYPH</name>
<gene>
    <name evidence="1" type="ORF">F7D14_21640</name>
</gene>
<dbReference type="RefSeq" id="WP_016920680.1">
    <property type="nucleotide sequence ID" value="NZ_CP044333.1"/>
</dbReference>
<dbReference type="Proteomes" id="UP000422569">
    <property type="component" value="Plasmid unnamed2"/>
</dbReference>
<accession>A0A6B8MF55</accession>
<reference evidence="1 2" key="1">
    <citation type="submission" date="2019-09" db="EMBL/GenBank/DDBJ databases">
        <title>Isolation and complete genome sequencing of Methylocystis species.</title>
        <authorList>
            <person name="Rumah B.L."/>
            <person name="Stead C.E."/>
            <person name="Stevens B.C."/>
            <person name="Minton N.P."/>
            <person name="Grosse-Honebrink A."/>
            <person name="Zhang Y."/>
        </authorList>
    </citation>
    <scope>NUCLEOTIDE SEQUENCE [LARGE SCALE GENOMIC DNA]</scope>
    <source>
        <strain evidence="1 2">BRCS2</strain>
        <plasmid evidence="1 2">unnamed2</plasmid>
    </source>
</reference>
<sequence>MNFEPAKDIADAVLFEGYILYPYRASALKNRQRWTFGGLFPRDYAGDEPSSMQTEILVKVADEGKLDVTLRFLHTQRRQILNAKGDDVDVLDLDGKQYVAWDEAVVREVTASGLALKSLCVHPETMSFSFPAESSIEPLPDARGAIQRSCQALQGVTKISATPVEGSVVRVRVQAENTTPLRLRLSRAEAQHYGFLSTHTILGARGCAFVSLLDPPEALAAAAAGCQNLGTWPVLAGEESATDIMLSSPIILYDYPKVAPQSKSQFFDATEIDEMLTLRVLTLTNEEQLEMAATDPGARAILEQCQALSRDQLSNLHGALRKPMMDGAALTVGSHVRLNPKDRGDIFDMALNGKIAVVQAIERDFENRLHVAVTLLDDPGGDLGENGFSGHRFFFSTDEVERVGGLS</sequence>
<organism evidence="1 2">
    <name type="scientific">Methylocystis parvus</name>
    <dbReference type="NCBI Taxonomy" id="134"/>
    <lineage>
        <taxon>Bacteria</taxon>
        <taxon>Pseudomonadati</taxon>
        <taxon>Pseudomonadota</taxon>
        <taxon>Alphaproteobacteria</taxon>
        <taxon>Hyphomicrobiales</taxon>
        <taxon>Methylocystaceae</taxon>
        <taxon>Methylocystis</taxon>
    </lineage>
</organism>
<dbReference type="GeneID" id="42571074"/>
<evidence type="ECO:0000313" key="2">
    <source>
        <dbReference type="Proteomes" id="UP000422569"/>
    </source>
</evidence>
<keyword evidence="2" id="KW-1185">Reference proteome</keyword>
<dbReference type="KEGG" id="mpar:F7D14_21640"/>
<geneLocation type="plasmid" evidence="1">
    <name>unnamed2</name>
</geneLocation>
<proteinExistence type="predicted"/>
<protein>
    <submittedName>
        <fullName evidence="1">Uncharacterized protein</fullName>
    </submittedName>
</protein>
<dbReference type="EMBL" id="CP044333">
    <property type="protein sequence ID" value="QGN00170.1"/>
    <property type="molecule type" value="Genomic_DNA"/>
</dbReference>
<evidence type="ECO:0000313" key="1">
    <source>
        <dbReference type="EMBL" id="QGN00170.1"/>
    </source>
</evidence>
<dbReference type="AlphaFoldDB" id="A0A6B8MF55"/>
<keyword evidence="1" id="KW-0614">Plasmid</keyword>